<dbReference type="Proteomes" id="UP000231658">
    <property type="component" value="Unassembled WGS sequence"/>
</dbReference>
<gene>
    <name evidence="1" type="ORF">MTBPR1_130013</name>
</gene>
<dbReference type="AlphaFoldDB" id="A0A1C3REV7"/>
<sequence length="145" mass="16463">MMTQTANITKGAEILLTDMGYACLTEMKLPNERRVDVIGLNKKGQIFIVEVKSGLEDFRTDQKWQDYLGYCDFFAFAVDETFPKDILPPEHGLIIADQFEGFQQRQSPENKLNGARRKSLTLKFARTAAKRLTKRSGLISAQKTV</sequence>
<keyword evidence="2" id="KW-1185">Reference proteome</keyword>
<reference evidence="1 2" key="1">
    <citation type="submission" date="2016-07" db="EMBL/GenBank/DDBJ databases">
        <authorList>
            <person name="Lefevre C.T."/>
        </authorList>
    </citation>
    <scope>NUCLEOTIDE SEQUENCE [LARGE SCALE GENOMIC DNA]</scope>
    <source>
        <strain evidence="1">PR1</strain>
    </source>
</reference>
<evidence type="ECO:0000313" key="2">
    <source>
        <dbReference type="Proteomes" id="UP000231658"/>
    </source>
</evidence>
<name>A0A1C3REV7_9PROT</name>
<dbReference type="RefSeq" id="WP_069186521.1">
    <property type="nucleotide sequence ID" value="NZ_FLYE01000005.1"/>
</dbReference>
<dbReference type="OrthoDB" id="5194526at2"/>
<protein>
    <recommendedName>
        <fullName evidence="3">DNA repair protein MmcB-related protein</fullName>
    </recommendedName>
</protein>
<proteinExistence type="predicted"/>
<accession>A0A1C3REV7</accession>
<dbReference type="STRING" id="1867952.MTBPR1_130013"/>
<evidence type="ECO:0000313" key="1">
    <source>
        <dbReference type="EMBL" id="SCA55817.1"/>
    </source>
</evidence>
<dbReference type="InterPro" id="IPR009394">
    <property type="entry name" value="MmcB-like"/>
</dbReference>
<dbReference type="PIRSF" id="PIRSF031796">
    <property type="entry name" value="UPC031796"/>
    <property type="match status" value="1"/>
</dbReference>
<dbReference type="EMBL" id="FLYE01000005">
    <property type="protein sequence ID" value="SCA55817.1"/>
    <property type="molecule type" value="Genomic_DNA"/>
</dbReference>
<organism evidence="1 2">
    <name type="scientific">Candidatus Terasakiella magnetica</name>
    <dbReference type="NCBI Taxonomy" id="1867952"/>
    <lineage>
        <taxon>Bacteria</taxon>
        <taxon>Pseudomonadati</taxon>
        <taxon>Pseudomonadota</taxon>
        <taxon>Alphaproteobacteria</taxon>
        <taxon>Rhodospirillales</taxon>
        <taxon>Terasakiellaceae</taxon>
        <taxon>Terasakiella</taxon>
    </lineage>
</organism>
<evidence type="ECO:0008006" key="3">
    <source>
        <dbReference type="Google" id="ProtNLM"/>
    </source>
</evidence>
<dbReference type="Pfam" id="PF06319">
    <property type="entry name" value="MmcB-like"/>
    <property type="match status" value="1"/>
</dbReference>